<feature type="compositionally biased region" description="Basic and acidic residues" evidence="2">
    <location>
        <begin position="290"/>
        <end position="299"/>
    </location>
</feature>
<keyword evidence="1" id="KW-0175">Coiled coil</keyword>
<protein>
    <submittedName>
        <fullName evidence="3">Uncharacterized protein</fullName>
    </submittedName>
</protein>
<organism evidence="4">
    <name type="scientific">Caenorhabditis brenneri</name>
    <name type="common">Nematode worm</name>
    <dbReference type="NCBI Taxonomy" id="135651"/>
    <lineage>
        <taxon>Eukaryota</taxon>
        <taxon>Metazoa</taxon>
        <taxon>Ecdysozoa</taxon>
        <taxon>Nematoda</taxon>
        <taxon>Chromadorea</taxon>
        <taxon>Rhabditida</taxon>
        <taxon>Rhabditina</taxon>
        <taxon>Rhabditomorpha</taxon>
        <taxon>Rhabditoidea</taxon>
        <taxon>Rhabditidae</taxon>
        <taxon>Peloderinae</taxon>
        <taxon>Caenorhabditis</taxon>
    </lineage>
</organism>
<evidence type="ECO:0000313" key="3">
    <source>
        <dbReference type="EMBL" id="EGT37470.1"/>
    </source>
</evidence>
<feature type="region of interest" description="Disordered" evidence="2">
    <location>
        <begin position="414"/>
        <end position="441"/>
    </location>
</feature>
<sequence>MDQQHQPPPPNGQFGGNNPGQMQPGQQQHQFQQYQFQPIGHQHQRFAQQQQPVQPMQPNQPVQENRPMQLEQQSQVQQMQQMQQHNPQQPQQMQPNQFMQQHYWHVQQMMHRHYQQQQYEMNLNVHQEMRRQQAIQQQQQVQQRQQLQNQMQLQQNGQRPLEMQQQMLNIQVQLNVQQEMQRNQQMRRQPMLAIEDGNGQEVRNAEPQEPRPRPPVAAAPPEIPAPSLLLQMLMKQGSPDAAPLQLNNPMVMHPEPQPPLPGQRGADQLKRKLPDVSTIDDSPSGSSVPVKRDRIDRDFMGNVAGNDARRGQSGPSNHQQKPAPHRPQPQEVPTFNAFNNAPFDIANGYAHEEVVGAEDARAEHQMDQQEEDPQAIIENLRRQLDRAQAQLAKRDEYIDKLQKENAELKSRFVEARPQSMPIESPADTLASGSSDNPSPEMMAAQQQRAGQFVAQFAQAPRASVPMVNQNVRANSMPALDPINRYAMGRENEHRIVRIKQEVPDEYDNAGVDTSGIFVDRVLNPQNVQFRNFEEALDYWKEYFEPAAQQTRIEQVLGEKLGRKHLKNYLFNPDDDQRVPQEKYKVCRNANQMIPRLFEWTASYQSWADMDCETRNKWRRAKKVIEEIQRQQVRCGLISLKP</sequence>
<feature type="region of interest" description="Disordered" evidence="2">
    <location>
        <begin position="239"/>
        <end position="340"/>
    </location>
</feature>
<feature type="compositionally biased region" description="Low complexity" evidence="2">
    <location>
        <begin position="19"/>
        <end position="95"/>
    </location>
</feature>
<feature type="compositionally biased region" description="Pro residues" evidence="2">
    <location>
        <begin position="213"/>
        <end position="222"/>
    </location>
</feature>
<dbReference type="HOGENOM" id="CLU_427134_0_0_1"/>
<evidence type="ECO:0000256" key="1">
    <source>
        <dbReference type="SAM" id="Coils"/>
    </source>
</evidence>
<evidence type="ECO:0000313" key="4">
    <source>
        <dbReference type="Proteomes" id="UP000008068"/>
    </source>
</evidence>
<proteinExistence type="predicted"/>
<feature type="compositionally biased region" description="Basic and acidic residues" evidence="2">
    <location>
        <begin position="203"/>
        <end position="212"/>
    </location>
</feature>
<dbReference type="Proteomes" id="UP000008068">
    <property type="component" value="Unassembled WGS sequence"/>
</dbReference>
<feature type="coiled-coil region" evidence="1">
    <location>
        <begin position="377"/>
        <end position="411"/>
    </location>
</feature>
<gene>
    <name evidence="3" type="ORF">CAEBREN_00934</name>
</gene>
<accession>G0MMT3</accession>
<feature type="compositionally biased region" description="Pro residues" evidence="2">
    <location>
        <begin position="1"/>
        <end position="11"/>
    </location>
</feature>
<feature type="region of interest" description="Disordered" evidence="2">
    <location>
        <begin position="202"/>
        <end position="222"/>
    </location>
</feature>
<reference evidence="4" key="1">
    <citation type="submission" date="2011-07" db="EMBL/GenBank/DDBJ databases">
        <authorList>
            <consortium name="Caenorhabditis brenneri Sequencing and Analysis Consortium"/>
            <person name="Wilson R.K."/>
        </authorList>
    </citation>
    <scope>NUCLEOTIDE SEQUENCE [LARGE SCALE GENOMIC DNA]</scope>
    <source>
        <strain evidence="4">PB2801</strain>
    </source>
</reference>
<keyword evidence="4" id="KW-1185">Reference proteome</keyword>
<dbReference type="AlphaFoldDB" id="G0MMT3"/>
<dbReference type="EMBL" id="GL379802">
    <property type="protein sequence ID" value="EGT37470.1"/>
    <property type="molecule type" value="Genomic_DNA"/>
</dbReference>
<dbReference type="InParanoid" id="G0MMT3"/>
<name>G0MMT3_CAEBE</name>
<feature type="region of interest" description="Disordered" evidence="2">
    <location>
        <begin position="1"/>
        <end position="95"/>
    </location>
</feature>
<evidence type="ECO:0000256" key="2">
    <source>
        <dbReference type="SAM" id="MobiDB-lite"/>
    </source>
</evidence>